<sequence length="201" mass="19726">MSFWRLVLRGVDIGAGGLIPLVFFVMVASMTAFAIGPDAALLQRVGAGSLWVAALLAALLPVGTLIAEDVADGTMDQLRVRGIAVETIMAARLAAHWLGFAPALLVAAVIGGAMLGADVPALVTGLALGTPALAGLGLVAAALVAGARGGPALAGLIVLPLALPVLIFGSAGDLRLLAAASLVVTAIAPFAAAAALRQGDG</sequence>
<accession>A0A7W7B222</accession>
<keyword evidence="5 12" id="KW-0813">Transport</keyword>
<feature type="transmembrane region" description="Helical" evidence="13">
    <location>
        <begin position="48"/>
        <end position="67"/>
    </location>
</feature>
<evidence type="ECO:0000256" key="4">
    <source>
        <dbReference type="ARBA" id="ARBA00016452"/>
    </source>
</evidence>
<evidence type="ECO:0000256" key="12">
    <source>
        <dbReference type="PIRNR" id="PIRNR002764"/>
    </source>
</evidence>
<evidence type="ECO:0000256" key="11">
    <source>
        <dbReference type="ARBA" id="ARBA00023136"/>
    </source>
</evidence>
<feature type="transmembrane region" description="Helical" evidence="13">
    <location>
        <begin position="177"/>
        <end position="196"/>
    </location>
</feature>
<feature type="transmembrane region" description="Helical" evidence="13">
    <location>
        <begin position="121"/>
        <end position="145"/>
    </location>
</feature>
<dbReference type="GO" id="GO:0015232">
    <property type="term" value="F:heme transmembrane transporter activity"/>
    <property type="evidence" value="ECO:0007669"/>
    <property type="project" value="InterPro"/>
</dbReference>
<evidence type="ECO:0000256" key="13">
    <source>
        <dbReference type="SAM" id="Phobius"/>
    </source>
</evidence>
<evidence type="ECO:0000256" key="6">
    <source>
        <dbReference type="ARBA" id="ARBA00022475"/>
    </source>
</evidence>
<reference evidence="14 15" key="1">
    <citation type="submission" date="2020-08" db="EMBL/GenBank/DDBJ databases">
        <title>Genomic Encyclopedia of Type Strains, Phase IV (KMG-IV): sequencing the most valuable type-strain genomes for metagenomic binning, comparative biology and taxonomic classification.</title>
        <authorList>
            <person name="Goeker M."/>
        </authorList>
    </citation>
    <scope>NUCLEOTIDE SEQUENCE [LARGE SCALE GENOMIC DNA]</scope>
    <source>
        <strain evidence="14 15">DSM 17328</strain>
    </source>
</reference>
<comment type="subcellular location">
    <subcellularLocation>
        <location evidence="2">Cell inner membrane</location>
        <topology evidence="2">Multi-pass membrane protein</topology>
    </subcellularLocation>
</comment>
<dbReference type="GO" id="GO:0005886">
    <property type="term" value="C:plasma membrane"/>
    <property type="evidence" value="ECO:0007669"/>
    <property type="project" value="UniProtKB-SubCell"/>
</dbReference>
<dbReference type="RefSeq" id="WP_184069009.1">
    <property type="nucleotide sequence ID" value="NZ_JACHNZ010000021.1"/>
</dbReference>
<dbReference type="PIRSF" id="PIRSF002764">
    <property type="entry name" value="CcmB"/>
    <property type="match status" value="1"/>
</dbReference>
<keyword evidence="8 13" id="KW-0812">Transmembrane</keyword>
<comment type="caution">
    <text evidence="14">The sequence shown here is derived from an EMBL/GenBank/DDBJ whole genome shotgun (WGS) entry which is preliminary data.</text>
</comment>
<organism evidence="14 15">
    <name type="scientific">Sphingosinicella soli</name>
    <dbReference type="NCBI Taxonomy" id="333708"/>
    <lineage>
        <taxon>Bacteria</taxon>
        <taxon>Pseudomonadati</taxon>
        <taxon>Pseudomonadota</taxon>
        <taxon>Alphaproteobacteria</taxon>
        <taxon>Sphingomonadales</taxon>
        <taxon>Sphingosinicellaceae</taxon>
        <taxon>Sphingosinicella</taxon>
    </lineage>
</organism>
<evidence type="ECO:0000256" key="2">
    <source>
        <dbReference type="ARBA" id="ARBA00004429"/>
    </source>
</evidence>
<evidence type="ECO:0000256" key="3">
    <source>
        <dbReference type="ARBA" id="ARBA00010544"/>
    </source>
</evidence>
<evidence type="ECO:0000313" key="15">
    <source>
        <dbReference type="Proteomes" id="UP000566324"/>
    </source>
</evidence>
<evidence type="ECO:0000256" key="5">
    <source>
        <dbReference type="ARBA" id="ARBA00022448"/>
    </source>
</evidence>
<feature type="transmembrane region" description="Helical" evidence="13">
    <location>
        <begin position="88"/>
        <end position="115"/>
    </location>
</feature>
<evidence type="ECO:0000313" key="14">
    <source>
        <dbReference type="EMBL" id="MBB4632444.1"/>
    </source>
</evidence>
<keyword evidence="7 12" id="KW-0997">Cell inner membrane</keyword>
<dbReference type="Proteomes" id="UP000566324">
    <property type="component" value="Unassembled WGS sequence"/>
</dbReference>
<evidence type="ECO:0000256" key="1">
    <source>
        <dbReference type="ARBA" id="ARBA00002442"/>
    </source>
</evidence>
<keyword evidence="10 13" id="KW-1133">Transmembrane helix</keyword>
<keyword evidence="15" id="KW-1185">Reference proteome</keyword>
<dbReference type="InterPro" id="IPR003544">
    <property type="entry name" value="Cyt_c_biogenesis_CcmB"/>
</dbReference>
<dbReference type="PANTHER" id="PTHR30070">
    <property type="entry name" value="HEME EXPORTER PROTEIN B"/>
    <property type="match status" value="1"/>
</dbReference>
<comment type="function">
    <text evidence="1 12">Required for the export of heme to the periplasm for the biogenesis of c-type cytochromes.</text>
</comment>
<evidence type="ECO:0000256" key="8">
    <source>
        <dbReference type="ARBA" id="ARBA00022692"/>
    </source>
</evidence>
<dbReference type="Pfam" id="PF03379">
    <property type="entry name" value="CcmB"/>
    <property type="match status" value="1"/>
</dbReference>
<evidence type="ECO:0000256" key="7">
    <source>
        <dbReference type="ARBA" id="ARBA00022519"/>
    </source>
</evidence>
<gene>
    <name evidence="14" type="ORF">GGQ98_002069</name>
</gene>
<protein>
    <recommendedName>
        <fullName evidence="4 12">Heme exporter protein B</fullName>
    </recommendedName>
</protein>
<comment type="similarity">
    <text evidence="3 12">Belongs to the CcmB/CycW/HelB family.</text>
</comment>
<name>A0A7W7B222_9SPHN</name>
<feature type="transmembrane region" description="Helical" evidence="13">
    <location>
        <begin position="152"/>
        <end position="171"/>
    </location>
</feature>
<dbReference type="PANTHER" id="PTHR30070:SF1">
    <property type="entry name" value="CYTOCHROME C BIOGENESIS B-RELATED"/>
    <property type="match status" value="1"/>
</dbReference>
<keyword evidence="9 12" id="KW-0201">Cytochrome c-type biogenesis</keyword>
<feature type="transmembrane region" description="Helical" evidence="13">
    <location>
        <begin position="12"/>
        <end position="36"/>
    </location>
</feature>
<dbReference type="EMBL" id="JACHNZ010000021">
    <property type="protein sequence ID" value="MBB4632444.1"/>
    <property type="molecule type" value="Genomic_DNA"/>
</dbReference>
<dbReference type="GO" id="GO:0017004">
    <property type="term" value="P:cytochrome complex assembly"/>
    <property type="evidence" value="ECO:0007669"/>
    <property type="project" value="UniProtKB-KW"/>
</dbReference>
<evidence type="ECO:0000256" key="9">
    <source>
        <dbReference type="ARBA" id="ARBA00022748"/>
    </source>
</evidence>
<dbReference type="AlphaFoldDB" id="A0A7W7B222"/>
<evidence type="ECO:0000256" key="10">
    <source>
        <dbReference type="ARBA" id="ARBA00022989"/>
    </source>
</evidence>
<dbReference type="GO" id="GO:1903607">
    <property type="term" value="P:cytochrome c biosynthetic process"/>
    <property type="evidence" value="ECO:0007669"/>
    <property type="project" value="TreeGrafter"/>
</dbReference>
<dbReference type="InterPro" id="IPR026031">
    <property type="entry name" value="Cyt_c_CcmB_bac"/>
</dbReference>
<proteinExistence type="inferred from homology"/>
<keyword evidence="6 12" id="KW-1003">Cell membrane</keyword>
<keyword evidence="11 12" id="KW-0472">Membrane</keyword>
<dbReference type="PRINTS" id="PR01414">
    <property type="entry name" value="CCMBBIOGNSIS"/>
</dbReference>